<evidence type="ECO:0000256" key="3">
    <source>
        <dbReference type="ARBA" id="ARBA00022701"/>
    </source>
</evidence>
<keyword evidence="2 5" id="KW-0963">Cytoplasm</keyword>
<organism evidence="9 10">
    <name type="scientific">Kockovaella imperatae</name>
    <dbReference type="NCBI Taxonomy" id="4999"/>
    <lineage>
        <taxon>Eukaryota</taxon>
        <taxon>Fungi</taxon>
        <taxon>Dikarya</taxon>
        <taxon>Basidiomycota</taxon>
        <taxon>Agaricomycotina</taxon>
        <taxon>Tremellomycetes</taxon>
        <taxon>Tremellales</taxon>
        <taxon>Cuniculitremaceae</taxon>
        <taxon>Kockovaella</taxon>
    </lineage>
</organism>
<dbReference type="RefSeq" id="XP_021870476.1">
    <property type="nucleotide sequence ID" value="XM_022016127.1"/>
</dbReference>
<evidence type="ECO:0000256" key="2">
    <source>
        <dbReference type="ARBA" id="ARBA00022490"/>
    </source>
</evidence>
<keyword evidence="10" id="KW-1185">Reference proteome</keyword>
<feature type="domain" description="Gamma tubulin complex component protein N-terminal" evidence="8">
    <location>
        <begin position="278"/>
        <end position="565"/>
    </location>
</feature>
<name>A0A1Y1UH09_9TREE</name>
<dbReference type="GeneID" id="33557936"/>
<evidence type="ECO:0000256" key="6">
    <source>
        <dbReference type="SAM" id="MobiDB-lite"/>
    </source>
</evidence>
<evidence type="ECO:0000313" key="9">
    <source>
        <dbReference type="EMBL" id="ORX36375.1"/>
    </source>
</evidence>
<dbReference type="STRING" id="4999.A0A1Y1UH09"/>
<dbReference type="PANTHER" id="PTHR19302">
    <property type="entry name" value="GAMMA TUBULIN COMPLEX PROTEIN"/>
    <property type="match status" value="1"/>
</dbReference>
<comment type="similarity">
    <text evidence="1 5">Belongs to the TUBGCP family.</text>
</comment>
<dbReference type="GO" id="GO:0000930">
    <property type="term" value="C:gamma-tubulin complex"/>
    <property type="evidence" value="ECO:0007669"/>
    <property type="project" value="UniProtKB-ARBA"/>
</dbReference>
<dbReference type="EMBL" id="NBSH01000008">
    <property type="protein sequence ID" value="ORX36375.1"/>
    <property type="molecule type" value="Genomic_DNA"/>
</dbReference>
<reference evidence="9 10" key="1">
    <citation type="submission" date="2017-03" db="EMBL/GenBank/DDBJ databases">
        <title>Widespread Adenine N6-methylation of Active Genes in Fungi.</title>
        <authorList>
            <consortium name="DOE Joint Genome Institute"/>
            <person name="Mondo S.J."/>
            <person name="Dannebaum R.O."/>
            <person name="Kuo R.C."/>
            <person name="Louie K.B."/>
            <person name="Bewick A.J."/>
            <person name="Labutti K."/>
            <person name="Haridas S."/>
            <person name="Kuo A."/>
            <person name="Salamov A."/>
            <person name="Ahrendt S.R."/>
            <person name="Lau R."/>
            <person name="Bowen B.P."/>
            <person name="Lipzen A."/>
            <person name="Sullivan W."/>
            <person name="Andreopoulos W.B."/>
            <person name="Clum A."/>
            <person name="Lindquist E."/>
            <person name="Daum C."/>
            <person name="Northen T.R."/>
            <person name="Ramamoorthy G."/>
            <person name="Schmitz R.J."/>
            <person name="Gryganskyi A."/>
            <person name="Culley D."/>
            <person name="Magnuson J."/>
            <person name="James T.Y."/>
            <person name="O'Malley M.A."/>
            <person name="Stajich J.E."/>
            <person name="Spatafora J.W."/>
            <person name="Visel A."/>
            <person name="Grigoriev I.V."/>
        </authorList>
    </citation>
    <scope>NUCLEOTIDE SEQUENCE [LARGE SCALE GENOMIC DNA]</scope>
    <source>
        <strain evidence="9 10">NRRL Y-17943</strain>
    </source>
</reference>
<keyword evidence="4 5" id="KW-0206">Cytoskeleton</keyword>
<comment type="subcellular location">
    <subcellularLocation>
        <location evidence="5">Cytoplasm</location>
        <location evidence="5">Cytoskeleton</location>
        <location evidence="5">Microtubule organizing center</location>
    </subcellularLocation>
</comment>
<dbReference type="InterPro" id="IPR007259">
    <property type="entry name" value="GCP"/>
</dbReference>
<dbReference type="InterPro" id="IPR041470">
    <property type="entry name" value="GCP_N"/>
</dbReference>
<evidence type="ECO:0000256" key="5">
    <source>
        <dbReference type="RuleBase" id="RU363050"/>
    </source>
</evidence>
<dbReference type="GO" id="GO:0005816">
    <property type="term" value="C:spindle pole body"/>
    <property type="evidence" value="ECO:0007669"/>
    <property type="project" value="UniProtKB-ARBA"/>
</dbReference>
<feature type="compositionally biased region" description="Acidic residues" evidence="6">
    <location>
        <begin position="883"/>
        <end position="893"/>
    </location>
</feature>
<dbReference type="PANTHER" id="PTHR19302:SF33">
    <property type="entry name" value="GAMMA-TUBULIN COMPLEX COMPONENT 5"/>
    <property type="match status" value="1"/>
</dbReference>
<evidence type="ECO:0000256" key="4">
    <source>
        <dbReference type="ARBA" id="ARBA00023212"/>
    </source>
</evidence>
<proteinExistence type="inferred from homology"/>
<gene>
    <name evidence="9" type="ORF">BD324DRAFT_628562</name>
</gene>
<accession>A0A1Y1UH09</accession>
<dbReference type="Pfam" id="PF17681">
    <property type="entry name" value="GCP_N_terminal"/>
    <property type="match status" value="1"/>
</dbReference>
<feature type="region of interest" description="Disordered" evidence="6">
    <location>
        <begin position="857"/>
        <end position="893"/>
    </location>
</feature>
<keyword evidence="3 5" id="KW-0493">Microtubule</keyword>
<dbReference type="GO" id="GO:0043015">
    <property type="term" value="F:gamma-tubulin binding"/>
    <property type="evidence" value="ECO:0007669"/>
    <property type="project" value="InterPro"/>
</dbReference>
<dbReference type="OrthoDB" id="66546at2759"/>
<feature type="domain" description="Gamma tubulin complex component C-terminal" evidence="7">
    <location>
        <begin position="613"/>
        <end position="891"/>
    </location>
</feature>
<dbReference type="GO" id="GO:0000922">
    <property type="term" value="C:spindle pole"/>
    <property type="evidence" value="ECO:0007669"/>
    <property type="project" value="InterPro"/>
</dbReference>
<feature type="region of interest" description="Disordered" evidence="6">
    <location>
        <begin position="162"/>
        <end position="186"/>
    </location>
</feature>
<dbReference type="GO" id="GO:0051225">
    <property type="term" value="P:spindle assembly"/>
    <property type="evidence" value="ECO:0007669"/>
    <property type="project" value="TreeGrafter"/>
</dbReference>
<dbReference type="Pfam" id="PF04130">
    <property type="entry name" value="GCP_C_terminal"/>
    <property type="match status" value="1"/>
</dbReference>
<evidence type="ECO:0000259" key="7">
    <source>
        <dbReference type="Pfam" id="PF04130"/>
    </source>
</evidence>
<dbReference type="GO" id="GO:0000278">
    <property type="term" value="P:mitotic cell cycle"/>
    <property type="evidence" value="ECO:0007669"/>
    <property type="project" value="TreeGrafter"/>
</dbReference>
<dbReference type="GO" id="GO:0051321">
    <property type="term" value="P:meiotic cell cycle"/>
    <property type="evidence" value="ECO:0007669"/>
    <property type="project" value="TreeGrafter"/>
</dbReference>
<dbReference type="AlphaFoldDB" id="A0A1Y1UH09"/>
<dbReference type="GO" id="GO:0031122">
    <property type="term" value="P:cytoplasmic microtubule organization"/>
    <property type="evidence" value="ECO:0007669"/>
    <property type="project" value="TreeGrafter"/>
</dbReference>
<dbReference type="InterPro" id="IPR040457">
    <property type="entry name" value="GCP_C"/>
</dbReference>
<dbReference type="Gene3D" id="1.20.120.1900">
    <property type="entry name" value="Gamma-tubulin complex, C-terminal domain"/>
    <property type="match status" value="1"/>
</dbReference>
<dbReference type="InterPro" id="IPR042241">
    <property type="entry name" value="GCP_C_sf"/>
</dbReference>
<dbReference type="GO" id="GO:0005874">
    <property type="term" value="C:microtubule"/>
    <property type="evidence" value="ECO:0007669"/>
    <property type="project" value="UniProtKB-KW"/>
</dbReference>
<dbReference type="InParanoid" id="A0A1Y1UH09"/>
<evidence type="ECO:0000313" key="10">
    <source>
        <dbReference type="Proteomes" id="UP000193218"/>
    </source>
</evidence>
<protein>
    <recommendedName>
        <fullName evidence="5">Spindle pole body component</fullName>
    </recommendedName>
</protein>
<dbReference type="GO" id="GO:0051011">
    <property type="term" value="F:microtubule minus-end binding"/>
    <property type="evidence" value="ECO:0007669"/>
    <property type="project" value="TreeGrafter"/>
</dbReference>
<sequence length="977" mass="109756">MVHPDLLQQASLLVQQIGPDLDVESFSQHVVREIADPSRGASRKEWSDIEGPLRGIINTLRIKVQDDVADALEKALSTLQSRRLTDSSAWEGEMAIKMGNLPDHIHFLLSLAQPPTSKTTRIARSYLDKASPSGPTADEVLYQVIMSGPFTGAHWGRGYEQEATHGWTDSESSSSESDADLVTPSTDRISRTADLETLLRGRLIQDQEDRLREAQRSLASFKEKYYWINMGQSFEPLSAHTHGWRSLATRSTTAQLEAAISKSSRIPRKVISSLALQRELLFALDGRPGILFFFDEDGACQILSGHPLVAHMSSAALSSIVDHFANQATIGSRIRRFVAGTASSSAFSSRKASQTSKTHQAFADALQEILTSYAEWIGGNEIGLLRGVKVDEDRSTPAASPMSLKLDLDRHFGTLLSRLDSLLPKPGDPPTDLLNDIYTTILSLPASAAELSEALTRVFIMSAEPMWSMLCSWLSEGMPIPSGLRYHDDTRVSLTDEKPLDKEFCIERDRDISWTDEDFWANGYVTGSGGWPLFLGERTEEMILEAGKARGLLQSFDNAPLKEDWQTLFQVLNTSGDRLLASTVPDLIFDHLSPTCRLTMFQLRRALEEDCGLDAHLDAIESLCFMQNHQVMSEWMSELFQRIGSKRQWTDFQTLSSSIREIIDQHGGTLMNPSALRIQAKKARNTTEKVFDTMRHVRAIYDVPFPLSQVLTPTSMELRSETFSVLLQLHYASHVLAESRKQDAVFISHARTTIDIRSIWQLRQQLNWVIGIFLSWLSRDVIESRTEQYRREITAITSIKGMIDLELRFARLVHRLSLLHPDVEALRAQLSSILELTTTLGKVYSQYMNDTSVASTFQPERQPFAPSKKASNTRRERHFEGDPLSDDEESDQEAELIEGDSSFLLAEDFGARLKFMKNQLGTTIAGMIDTVRSLAEGPDRAPQSAEDDAREQWAMLSMYLDEWHRFQSEPTPRVQAL</sequence>
<comment type="caution">
    <text evidence="9">The sequence shown here is derived from an EMBL/GenBank/DDBJ whole genome shotgun (WGS) entry which is preliminary data.</text>
</comment>
<dbReference type="Proteomes" id="UP000193218">
    <property type="component" value="Unassembled WGS sequence"/>
</dbReference>
<evidence type="ECO:0000256" key="1">
    <source>
        <dbReference type="ARBA" id="ARBA00010337"/>
    </source>
</evidence>
<dbReference type="GO" id="GO:0007020">
    <property type="term" value="P:microtubule nucleation"/>
    <property type="evidence" value="ECO:0007669"/>
    <property type="project" value="InterPro"/>
</dbReference>
<evidence type="ECO:0000259" key="8">
    <source>
        <dbReference type="Pfam" id="PF17681"/>
    </source>
</evidence>